<organism evidence="1 2">
    <name type="scientific">Pedobacter steynii</name>
    <dbReference type="NCBI Taxonomy" id="430522"/>
    <lineage>
        <taxon>Bacteria</taxon>
        <taxon>Pseudomonadati</taxon>
        <taxon>Bacteroidota</taxon>
        <taxon>Sphingobacteriia</taxon>
        <taxon>Sphingobacteriales</taxon>
        <taxon>Sphingobacteriaceae</taxon>
        <taxon>Pedobacter</taxon>
    </lineage>
</organism>
<name>A0A1H0JK56_9SPHI</name>
<protein>
    <submittedName>
        <fullName evidence="1">Uncharacterized protein</fullName>
    </submittedName>
</protein>
<evidence type="ECO:0000313" key="2">
    <source>
        <dbReference type="Proteomes" id="UP000183200"/>
    </source>
</evidence>
<sequence length="28" mass="3296">MQKYNFYSNILPPDCCILKIKSISFLIC</sequence>
<keyword evidence="2" id="KW-1185">Reference proteome</keyword>
<evidence type="ECO:0000313" key="1">
    <source>
        <dbReference type="EMBL" id="SDO44167.1"/>
    </source>
</evidence>
<proteinExistence type="predicted"/>
<gene>
    <name evidence="1" type="ORF">SAMN05421820_1151</name>
</gene>
<reference evidence="2" key="1">
    <citation type="submission" date="2016-10" db="EMBL/GenBank/DDBJ databases">
        <authorList>
            <person name="Varghese N."/>
            <person name="Submissions S."/>
        </authorList>
    </citation>
    <scope>NUCLEOTIDE SEQUENCE [LARGE SCALE GENOMIC DNA]</scope>
    <source>
        <strain evidence="2">DSM 19110</strain>
    </source>
</reference>
<dbReference type="Proteomes" id="UP000183200">
    <property type="component" value="Unassembled WGS sequence"/>
</dbReference>
<dbReference type="AlphaFoldDB" id="A0A1H0JK56"/>
<accession>A0A1H0JK56</accession>
<dbReference type="EMBL" id="FNGY01000015">
    <property type="protein sequence ID" value="SDO44167.1"/>
    <property type="molecule type" value="Genomic_DNA"/>
</dbReference>